<gene>
    <name evidence="1" type="ORF">QRT03_23455</name>
</gene>
<dbReference type="Proteomes" id="UP001231924">
    <property type="component" value="Unassembled WGS sequence"/>
</dbReference>
<reference evidence="1 2" key="1">
    <citation type="submission" date="2023-06" db="EMBL/GenBank/DDBJ databases">
        <title>Actinomycetospora Odt1-22.</title>
        <authorList>
            <person name="Supong K."/>
        </authorList>
    </citation>
    <scope>NUCLEOTIDE SEQUENCE [LARGE SCALE GENOMIC DNA]</scope>
    <source>
        <strain evidence="1 2">Odt1-22</strain>
    </source>
</reference>
<evidence type="ECO:0000313" key="2">
    <source>
        <dbReference type="Proteomes" id="UP001231924"/>
    </source>
</evidence>
<sequence length="189" mass="19802">MWIGVAVGVLVLLGGVITAGVVAGRGSRAPAPPPSTPVAAPTSSAPYTVFPTQPTTPSAKGWNVNTMFGTGNGTCRPIEPITGEVEAISCDPGTGILTFYSQYSGTSDQFLASARNGYSTFTFIAEDACAVDYKGTLTGTDGQPYQDYIRIYKNSPFSWTESSIVGKVTWQQMVDAPLTIGDRTALCGQ</sequence>
<organism evidence="1 2">
    <name type="scientific">Actinomycetospora termitidis</name>
    <dbReference type="NCBI Taxonomy" id="3053470"/>
    <lineage>
        <taxon>Bacteria</taxon>
        <taxon>Bacillati</taxon>
        <taxon>Actinomycetota</taxon>
        <taxon>Actinomycetes</taxon>
        <taxon>Pseudonocardiales</taxon>
        <taxon>Pseudonocardiaceae</taxon>
        <taxon>Actinomycetospora</taxon>
    </lineage>
</organism>
<comment type="caution">
    <text evidence="1">The sequence shown here is derived from an EMBL/GenBank/DDBJ whole genome shotgun (WGS) entry which is preliminary data.</text>
</comment>
<proteinExistence type="predicted"/>
<accession>A0ABT7ME51</accession>
<name>A0ABT7ME51_9PSEU</name>
<evidence type="ECO:0000313" key="1">
    <source>
        <dbReference type="EMBL" id="MDL5158945.1"/>
    </source>
</evidence>
<evidence type="ECO:0008006" key="3">
    <source>
        <dbReference type="Google" id="ProtNLM"/>
    </source>
</evidence>
<protein>
    <recommendedName>
        <fullName evidence="3">Serine/threonine protein kinase</fullName>
    </recommendedName>
</protein>
<dbReference type="RefSeq" id="WP_286055507.1">
    <property type="nucleotide sequence ID" value="NZ_JASVWF010000006.1"/>
</dbReference>
<keyword evidence="2" id="KW-1185">Reference proteome</keyword>
<dbReference type="EMBL" id="JASVWF010000006">
    <property type="protein sequence ID" value="MDL5158945.1"/>
    <property type="molecule type" value="Genomic_DNA"/>
</dbReference>